<organism evidence="4 5">
    <name type="scientific">Thermanaerovibrio velox DSM 12556</name>
    <dbReference type="NCBI Taxonomy" id="926567"/>
    <lineage>
        <taxon>Bacteria</taxon>
        <taxon>Thermotogati</taxon>
        <taxon>Synergistota</taxon>
        <taxon>Synergistia</taxon>
        <taxon>Synergistales</taxon>
        <taxon>Synergistaceae</taxon>
        <taxon>Thermanaerovibrio</taxon>
    </lineage>
</organism>
<dbReference type="RefSeq" id="WP_006583046.1">
    <property type="nucleotide sequence ID" value="NZ_CM001377.1"/>
</dbReference>
<evidence type="ECO:0000313" key="4">
    <source>
        <dbReference type="EMBL" id="EHM09552.1"/>
    </source>
</evidence>
<evidence type="ECO:0000256" key="1">
    <source>
        <dbReference type="ARBA" id="ARBA00006594"/>
    </source>
</evidence>
<feature type="domain" description="N6 adenine-specific DNA methyltransferase N-terminal" evidence="3">
    <location>
        <begin position="13"/>
        <end position="40"/>
    </location>
</feature>
<dbReference type="EMBL" id="CM001377">
    <property type="protein sequence ID" value="EHM09552.1"/>
    <property type="molecule type" value="Genomic_DNA"/>
</dbReference>
<accession>H0UPK5</accession>
<keyword evidence="5" id="KW-1185">Reference proteome</keyword>
<comment type="similarity">
    <text evidence="1">Belongs to the N(4)/N(6)-methyltransferase family.</text>
</comment>
<evidence type="ECO:0000259" key="3">
    <source>
        <dbReference type="Pfam" id="PF12161"/>
    </source>
</evidence>
<protein>
    <submittedName>
        <fullName evidence="4">Type I restriction-modification system methyltransferase subunit</fullName>
    </submittedName>
</protein>
<keyword evidence="4" id="KW-0808">Transferase</keyword>
<evidence type="ECO:0000313" key="5">
    <source>
        <dbReference type="Proteomes" id="UP000005730"/>
    </source>
</evidence>
<dbReference type="HOGENOM" id="CLU_3240844_0_0_0"/>
<proteinExistence type="inferred from homology"/>
<keyword evidence="4" id="KW-0489">Methyltransferase</keyword>
<dbReference type="Pfam" id="PF12161">
    <property type="entry name" value="HsdM_N"/>
    <property type="match status" value="1"/>
</dbReference>
<gene>
    <name evidence="4" type="ORF">TheveDRAFT_0385</name>
</gene>
<evidence type="ECO:0000256" key="2">
    <source>
        <dbReference type="ARBA" id="ARBA00022747"/>
    </source>
</evidence>
<dbReference type="AlphaFoldDB" id="H0UPK5"/>
<dbReference type="GO" id="GO:0008168">
    <property type="term" value="F:methyltransferase activity"/>
    <property type="evidence" value="ECO:0007669"/>
    <property type="project" value="UniProtKB-KW"/>
</dbReference>
<dbReference type="GO" id="GO:0032259">
    <property type="term" value="P:methylation"/>
    <property type="evidence" value="ECO:0007669"/>
    <property type="project" value="UniProtKB-KW"/>
</dbReference>
<sequence length="43" mass="4913">MGERQNGASLGFENRLWEMADKLRGHMDAAEYKNMLLGFTGYC</sequence>
<keyword evidence="2" id="KW-0680">Restriction system</keyword>
<dbReference type="Gene3D" id="1.20.1260.30">
    <property type="match status" value="1"/>
</dbReference>
<name>H0UPK5_9BACT</name>
<dbReference type="GO" id="GO:0009307">
    <property type="term" value="P:DNA restriction-modification system"/>
    <property type="evidence" value="ECO:0007669"/>
    <property type="project" value="UniProtKB-KW"/>
</dbReference>
<dbReference type="InterPro" id="IPR022749">
    <property type="entry name" value="D12N6_MeTrfase_N"/>
</dbReference>
<dbReference type="Proteomes" id="UP000005730">
    <property type="component" value="Chromosome"/>
</dbReference>
<reference evidence="4 5" key="1">
    <citation type="submission" date="2011-10" db="EMBL/GenBank/DDBJ databases">
        <title>The Noncontiguous Finished genome of Thermanaerovibrio velox DSM 12556.</title>
        <authorList>
            <consortium name="US DOE Joint Genome Institute (JGI-PGF)"/>
            <person name="Lucas S."/>
            <person name="Copeland A."/>
            <person name="Lapidus A."/>
            <person name="Glavina del Rio T."/>
            <person name="Dalin E."/>
            <person name="Tice H."/>
            <person name="Bruce D."/>
            <person name="Goodwin L."/>
            <person name="Pitluck S."/>
            <person name="Peters L."/>
            <person name="Mikhailova N."/>
            <person name="Teshima H."/>
            <person name="Kyrpides N."/>
            <person name="Mavromatis K."/>
            <person name="Ivanova N."/>
            <person name="Markowitz V."/>
            <person name="Cheng J.-F."/>
            <person name="Hugenholtz P."/>
            <person name="Woyke T."/>
            <person name="Wu D."/>
            <person name="Spring S."/>
            <person name="Brambilla E.-M."/>
            <person name="Klenk H.-P."/>
            <person name="Eisen J.A."/>
        </authorList>
    </citation>
    <scope>NUCLEOTIDE SEQUENCE [LARGE SCALE GENOMIC DNA]</scope>
    <source>
        <strain evidence="4 5">DSM 12556</strain>
    </source>
</reference>
<dbReference type="InterPro" id="IPR038333">
    <property type="entry name" value="T1MK-like_N_sf"/>
</dbReference>